<evidence type="ECO:0008006" key="3">
    <source>
        <dbReference type="Google" id="ProtNLM"/>
    </source>
</evidence>
<comment type="caution">
    <text evidence="1">The sequence shown here is derived from an EMBL/GenBank/DDBJ whole genome shotgun (WGS) entry which is preliminary data.</text>
</comment>
<reference evidence="2" key="1">
    <citation type="journal article" date="2017" name="Plant J.">
        <title>The pomegranate (Punica granatum L.) genome and the genomics of punicalagin biosynthesis.</title>
        <authorList>
            <person name="Qin G."/>
            <person name="Xu C."/>
            <person name="Ming R."/>
            <person name="Tang H."/>
            <person name="Guyot R."/>
            <person name="Kramer E.M."/>
            <person name="Hu Y."/>
            <person name="Yi X."/>
            <person name="Qi Y."/>
            <person name="Xu X."/>
            <person name="Gao Z."/>
            <person name="Pan H."/>
            <person name="Jian J."/>
            <person name="Tian Y."/>
            <person name="Yue Z."/>
            <person name="Xu Y."/>
        </authorList>
    </citation>
    <scope>NUCLEOTIDE SEQUENCE [LARGE SCALE GENOMIC DNA]</scope>
    <source>
        <strain evidence="2">cv. Dabenzi</strain>
    </source>
</reference>
<dbReference type="Proteomes" id="UP000197138">
    <property type="component" value="Unassembled WGS sequence"/>
</dbReference>
<dbReference type="InterPro" id="IPR029063">
    <property type="entry name" value="SAM-dependent_MTases_sf"/>
</dbReference>
<evidence type="ECO:0000313" key="2">
    <source>
        <dbReference type="Proteomes" id="UP000197138"/>
    </source>
</evidence>
<organism evidence="1 2">
    <name type="scientific">Punica granatum</name>
    <name type="common">Pomegranate</name>
    <dbReference type="NCBI Taxonomy" id="22663"/>
    <lineage>
        <taxon>Eukaryota</taxon>
        <taxon>Viridiplantae</taxon>
        <taxon>Streptophyta</taxon>
        <taxon>Embryophyta</taxon>
        <taxon>Tracheophyta</taxon>
        <taxon>Spermatophyta</taxon>
        <taxon>Magnoliopsida</taxon>
        <taxon>eudicotyledons</taxon>
        <taxon>Gunneridae</taxon>
        <taxon>Pentapetalae</taxon>
        <taxon>rosids</taxon>
        <taxon>malvids</taxon>
        <taxon>Myrtales</taxon>
        <taxon>Lythraceae</taxon>
        <taxon>Punica</taxon>
    </lineage>
</organism>
<dbReference type="PANTHER" id="PTHR45180:SF1">
    <property type="entry name" value="OS01G0307686 PROTEIN"/>
    <property type="match status" value="1"/>
</dbReference>
<evidence type="ECO:0000313" key="1">
    <source>
        <dbReference type="EMBL" id="OWM87657.1"/>
    </source>
</evidence>
<sequence length="76" mass="8317">MAGGPYDGQIYFDVRPQYPSEWYSMLSALTPRRALAWDVGTGNGQAAVGVTILSLPSLICLIHDPDSLSWSFKTIN</sequence>
<protein>
    <recommendedName>
        <fullName evidence="3">Methyltransferase</fullName>
    </recommendedName>
</protein>
<dbReference type="EMBL" id="MTKT01000813">
    <property type="protein sequence ID" value="OWM87657.1"/>
    <property type="molecule type" value="Genomic_DNA"/>
</dbReference>
<name>A0A218XRL5_PUNGR</name>
<gene>
    <name evidence="1" type="ORF">CDL15_Pgr022770</name>
</gene>
<accession>A0A218XRL5</accession>
<dbReference type="PANTHER" id="PTHR45180">
    <property type="entry name" value="OS01G0307686 PROTEIN"/>
    <property type="match status" value="1"/>
</dbReference>
<dbReference type="Gene3D" id="3.40.50.150">
    <property type="entry name" value="Vaccinia Virus protein VP39"/>
    <property type="match status" value="1"/>
</dbReference>
<dbReference type="AlphaFoldDB" id="A0A218XRL5"/>
<proteinExistence type="predicted"/>